<evidence type="ECO:0000256" key="1">
    <source>
        <dbReference type="SAM" id="MobiDB-lite"/>
    </source>
</evidence>
<proteinExistence type="predicted"/>
<accession>A0A8J4EHN0</accession>
<organism evidence="2 3">
    <name type="scientific">Virgisporangium ochraceum</name>
    <dbReference type="NCBI Taxonomy" id="65505"/>
    <lineage>
        <taxon>Bacteria</taxon>
        <taxon>Bacillati</taxon>
        <taxon>Actinomycetota</taxon>
        <taxon>Actinomycetes</taxon>
        <taxon>Micromonosporales</taxon>
        <taxon>Micromonosporaceae</taxon>
        <taxon>Virgisporangium</taxon>
    </lineage>
</organism>
<sequence>MAAPSGARSFLPNTPDRRHDVSPIHACGEPTAAKGRTVERNRERVTMASIVLRVRLLNGDRLDVTYGPGTAVDAAHALEDAVASLSADRGA</sequence>
<evidence type="ECO:0000313" key="3">
    <source>
        <dbReference type="Proteomes" id="UP000635606"/>
    </source>
</evidence>
<feature type="region of interest" description="Disordered" evidence="1">
    <location>
        <begin position="1"/>
        <end position="38"/>
    </location>
</feature>
<gene>
    <name evidence="2" type="ORF">Voc01_100760</name>
</gene>
<keyword evidence="3" id="KW-1185">Reference proteome</keyword>
<dbReference type="EMBL" id="BOPH01000149">
    <property type="protein sequence ID" value="GIJ75159.1"/>
    <property type="molecule type" value="Genomic_DNA"/>
</dbReference>
<protein>
    <submittedName>
        <fullName evidence="2">Uncharacterized protein</fullName>
    </submittedName>
</protein>
<comment type="caution">
    <text evidence="2">The sequence shown here is derived from an EMBL/GenBank/DDBJ whole genome shotgun (WGS) entry which is preliminary data.</text>
</comment>
<dbReference type="AlphaFoldDB" id="A0A8J4EHN0"/>
<reference evidence="2" key="1">
    <citation type="submission" date="2021-01" db="EMBL/GenBank/DDBJ databases">
        <title>Whole genome shotgun sequence of Virgisporangium ochraceum NBRC 16418.</title>
        <authorList>
            <person name="Komaki H."/>
            <person name="Tamura T."/>
        </authorList>
    </citation>
    <scope>NUCLEOTIDE SEQUENCE</scope>
    <source>
        <strain evidence="2">NBRC 16418</strain>
    </source>
</reference>
<evidence type="ECO:0000313" key="2">
    <source>
        <dbReference type="EMBL" id="GIJ75159.1"/>
    </source>
</evidence>
<dbReference type="Proteomes" id="UP000635606">
    <property type="component" value="Unassembled WGS sequence"/>
</dbReference>
<name>A0A8J4EHN0_9ACTN</name>